<feature type="region of interest" description="Disordered" evidence="1">
    <location>
        <begin position="28"/>
        <end position="64"/>
    </location>
</feature>
<keyword evidence="2" id="KW-0732">Signal</keyword>
<dbReference type="Pfam" id="PF13026">
    <property type="entry name" value="DUF3887"/>
    <property type="match status" value="1"/>
</dbReference>
<feature type="signal peptide" evidence="2">
    <location>
        <begin position="1"/>
        <end position="23"/>
    </location>
</feature>
<gene>
    <name evidence="4" type="ORF">H9Q79_16205</name>
</gene>
<reference evidence="4 5" key="1">
    <citation type="submission" date="2020-08" db="EMBL/GenBank/DDBJ databases">
        <authorList>
            <person name="Liu C."/>
            <person name="Sun Q."/>
        </authorList>
    </citation>
    <scope>NUCLEOTIDE SEQUENCE [LARGE SCALE GENOMIC DNA]</scope>
    <source>
        <strain evidence="4 5">NSJ-29</strain>
    </source>
</reference>
<feature type="compositionally biased region" description="Low complexity" evidence="1">
    <location>
        <begin position="30"/>
        <end position="48"/>
    </location>
</feature>
<dbReference type="InterPro" id="IPR024981">
    <property type="entry name" value="DUF3887"/>
</dbReference>
<dbReference type="AlphaFoldDB" id="A0A7G9GIC0"/>
<keyword evidence="5" id="KW-1185">Reference proteome</keyword>
<organism evidence="4 5">
    <name type="scientific">Wansuia hejianensis</name>
    <dbReference type="NCBI Taxonomy" id="2763667"/>
    <lineage>
        <taxon>Bacteria</taxon>
        <taxon>Bacillati</taxon>
        <taxon>Bacillota</taxon>
        <taxon>Clostridia</taxon>
        <taxon>Lachnospirales</taxon>
        <taxon>Lachnospiraceae</taxon>
        <taxon>Wansuia</taxon>
    </lineage>
</organism>
<name>A0A7G9GIC0_9FIRM</name>
<evidence type="ECO:0000256" key="1">
    <source>
        <dbReference type="SAM" id="MobiDB-lite"/>
    </source>
</evidence>
<protein>
    <submittedName>
        <fullName evidence="4">DUF3887 domain-containing protein</fullName>
    </submittedName>
</protein>
<dbReference type="KEGG" id="whj:H9Q79_16205"/>
<evidence type="ECO:0000256" key="2">
    <source>
        <dbReference type="SAM" id="SignalP"/>
    </source>
</evidence>
<accession>A0A7G9GIC0</accession>
<proteinExistence type="predicted"/>
<dbReference type="Proteomes" id="UP000515860">
    <property type="component" value="Chromosome"/>
</dbReference>
<feature type="chain" id="PRO_5039358622" evidence="2">
    <location>
        <begin position="24"/>
        <end position="164"/>
    </location>
</feature>
<dbReference type="Gene3D" id="3.10.450.590">
    <property type="match status" value="1"/>
</dbReference>
<evidence type="ECO:0000259" key="3">
    <source>
        <dbReference type="Pfam" id="PF13026"/>
    </source>
</evidence>
<feature type="domain" description="DUF3887" evidence="3">
    <location>
        <begin position="75"/>
        <end position="162"/>
    </location>
</feature>
<sequence length="164" mass="17763">MRKNVKRLVIGICVLVLTLMPLAGCSQTTAEKSSSGSESSASGSSGEAADGEVTKGLPEGFDEETVRNQAMEDIRLAESDDYEGWKARFAEELQSGLTEDAYTSYLAILEKKGAFKEFGSAAFLGQVVGGKKYGGILIIAKHEKEDIKYNIAYDEDMNLITFTI</sequence>
<evidence type="ECO:0000313" key="4">
    <source>
        <dbReference type="EMBL" id="QNM10552.1"/>
    </source>
</evidence>
<dbReference type="EMBL" id="CP060635">
    <property type="protein sequence ID" value="QNM10552.1"/>
    <property type="molecule type" value="Genomic_DNA"/>
</dbReference>
<evidence type="ECO:0000313" key="5">
    <source>
        <dbReference type="Proteomes" id="UP000515860"/>
    </source>
</evidence>